<dbReference type="RefSeq" id="WP_193932551.1">
    <property type="nucleotide sequence ID" value="NZ_CAWPMZ010000062.1"/>
</dbReference>
<organism evidence="2 3">
    <name type="scientific">Gloeocapsopsis crepidinum LEGE 06123</name>
    <dbReference type="NCBI Taxonomy" id="588587"/>
    <lineage>
        <taxon>Bacteria</taxon>
        <taxon>Bacillati</taxon>
        <taxon>Cyanobacteriota</taxon>
        <taxon>Cyanophyceae</taxon>
        <taxon>Oscillatoriophycideae</taxon>
        <taxon>Chroococcales</taxon>
        <taxon>Chroococcaceae</taxon>
        <taxon>Gloeocapsopsis</taxon>
    </lineage>
</organism>
<evidence type="ECO:0000256" key="1">
    <source>
        <dbReference type="SAM" id="Phobius"/>
    </source>
</evidence>
<proteinExistence type="predicted"/>
<sequence length="93" mass="10188">MDINKDFSCPMNCPNRMTKLSKGYCFLFSISITALLAWQSVDLQYTKGNGLELKTRDVPLALLLPSMLLIAGALGINTDPIAQKLGAVLTDKR</sequence>
<comment type="caution">
    <text evidence="2">The sequence shown here is derived from an EMBL/GenBank/DDBJ whole genome shotgun (WGS) entry which is preliminary data.</text>
</comment>
<name>A0ABR9UT08_9CHRO</name>
<dbReference type="EMBL" id="JADEWN010000032">
    <property type="protein sequence ID" value="MBE9191406.1"/>
    <property type="molecule type" value="Genomic_DNA"/>
</dbReference>
<protein>
    <submittedName>
        <fullName evidence="2">Uncharacterized protein</fullName>
    </submittedName>
</protein>
<gene>
    <name evidence="2" type="ORF">IQ230_13830</name>
</gene>
<evidence type="ECO:0000313" key="2">
    <source>
        <dbReference type="EMBL" id="MBE9191406.1"/>
    </source>
</evidence>
<reference evidence="2 3" key="1">
    <citation type="submission" date="2020-10" db="EMBL/GenBank/DDBJ databases">
        <authorList>
            <person name="Castelo-Branco R."/>
            <person name="Eusebio N."/>
            <person name="Adriana R."/>
            <person name="Vieira A."/>
            <person name="Brugerolle De Fraissinette N."/>
            <person name="Rezende De Castro R."/>
            <person name="Schneider M.P."/>
            <person name="Vasconcelos V."/>
            <person name="Leao P.N."/>
        </authorList>
    </citation>
    <scope>NUCLEOTIDE SEQUENCE [LARGE SCALE GENOMIC DNA]</scope>
    <source>
        <strain evidence="2 3">LEGE 06123</strain>
    </source>
</reference>
<accession>A0ABR9UT08</accession>
<keyword evidence="1" id="KW-0472">Membrane</keyword>
<feature type="transmembrane region" description="Helical" evidence="1">
    <location>
        <begin position="58"/>
        <end position="76"/>
    </location>
</feature>
<keyword evidence="1" id="KW-1133">Transmembrane helix</keyword>
<feature type="transmembrane region" description="Helical" evidence="1">
    <location>
        <begin position="20"/>
        <end position="38"/>
    </location>
</feature>
<evidence type="ECO:0000313" key="3">
    <source>
        <dbReference type="Proteomes" id="UP000651156"/>
    </source>
</evidence>
<dbReference type="Proteomes" id="UP000651156">
    <property type="component" value="Unassembled WGS sequence"/>
</dbReference>
<keyword evidence="1" id="KW-0812">Transmembrane</keyword>
<keyword evidence="3" id="KW-1185">Reference proteome</keyword>